<sequence>YLNLLLINSFILLLFYSKIFPYFKIYVDLNYTVPCVRLLNATHQIGCQSSLSGDVGVIHFLESEQNLDWVLNTGHSPPYMVVLEGANFILSSMISFNSSGRVAGVAVIEPNTNLPGDFSPHTQCPNENTGVYTEQYDPAYAHCNRTLWNPLGNGLSYEQFHFPIFSLKDDNDTQVIRQCFQAHNLGVNGSAPEYPLCAMQLFSHMSAVTDTPTCIRRNKIQNDFSISPEKVCDPLGGVNVWTSTRLINNTDKGHKKSESVVIAAARLDSRSFFFDLAPGAQSSASGVVALLAAAQKLCFFFFFQETFDYIGSSKMVYDMETQQFAVDMDNVHSVLEVGQVGLRSSNSPIWLHSDPVSRRNSSVDEETAAKNTNVNVSEPDASQPLPPSSFQRFLRARPLPGIVIQDHQSVYTNRYYESMFDNPENLNMTYPPDLSPDEQFNFVTETAKVRGNKPSCPVTLCTVSQLLYGFLIKSKNPWFEQIIPSDFASRLVDRPTNFYTGVHLQKSEASFLVEYILANLTGTVVNVTQENCKNQRENEDDKDNKYFYSYSWVQGALAPNSSDRQSFCVRSSVRTSPAISPAFDLELLTSSDYSTWTESRWKKITGRIFLVASHDLEMLTLGVGIGILLLSLLLTYIISSKADILFCSGREPTNATY</sequence>
<comment type="subcellular location">
    <subcellularLocation>
        <location evidence="1">Membrane</location>
        <topology evidence="1">Single-pass type I membrane protein</topology>
    </subcellularLocation>
</comment>
<dbReference type="Ensembl" id="ENSPMGT00000012347.1">
    <property type="protein sequence ID" value="ENSPMGP00000011564.1"/>
    <property type="gene ID" value="ENSPMGG00000009581.1"/>
</dbReference>
<evidence type="ECO:0000259" key="11">
    <source>
        <dbReference type="Pfam" id="PF18266"/>
    </source>
</evidence>
<evidence type="ECO:0000256" key="6">
    <source>
        <dbReference type="ARBA" id="ARBA00022976"/>
    </source>
</evidence>
<dbReference type="PANTHER" id="PTHR21092">
    <property type="entry name" value="NICASTRIN"/>
    <property type="match status" value="1"/>
</dbReference>
<keyword evidence="9" id="KW-0325">Glycoprotein</keyword>
<dbReference type="InterPro" id="IPR041084">
    <property type="entry name" value="Ncstrn_small"/>
</dbReference>
<dbReference type="GO" id="GO:0007219">
    <property type="term" value="P:Notch signaling pathway"/>
    <property type="evidence" value="ECO:0007669"/>
    <property type="project" value="UniProtKB-KW"/>
</dbReference>
<accession>A0A3B4A4K7</accession>
<dbReference type="GO" id="GO:0016485">
    <property type="term" value="P:protein processing"/>
    <property type="evidence" value="ECO:0007669"/>
    <property type="project" value="InterPro"/>
</dbReference>
<evidence type="ECO:0000313" key="12">
    <source>
        <dbReference type="Ensembl" id="ENSPMGP00000011564.1"/>
    </source>
</evidence>
<evidence type="ECO:0000256" key="7">
    <source>
        <dbReference type="ARBA" id="ARBA00022989"/>
    </source>
</evidence>
<dbReference type="Proteomes" id="UP000261520">
    <property type="component" value="Unplaced"/>
</dbReference>
<evidence type="ECO:0000313" key="13">
    <source>
        <dbReference type="Proteomes" id="UP000261520"/>
    </source>
</evidence>
<keyword evidence="8" id="KW-0472">Membrane</keyword>
<organism evidence="12 13">
    <name type="scientific">Periophthalmus magnuspinnatus</name>
    <dbReference type="NCBI Taxonomy" id="409849"/>
    <lineage>
        <taxon>Eukaryota</taxon>
        <taxon>Metazoa</taxon>
        <taxon>Chordata</taxon>
        <taxon>Craniata</taxon>
        <taxon>Vertebrata</taxon>
        <taxon>Euteleostomi</taxon>
        <taxon>Actinopterygii</taxon>
        <taxon>Neopterygii</taxon>
        <taxon>Teleostei</taxon>
        <taxon>Neoteleostei</taxon>
        <taxon>Acanthomorphata</taxon>
        <taxon>Gobiaria</taxon>
        <taxon>Gobiiformes</taxon>
        <taxon>Gobioidei</taxon>
        <taxon>Gobiidae</taxon>
        <taxon>Oxudercinae</taxon>
        <taxon>Periophthalmus</taxon>
    </lineage>
</organism>
<dbReference type="InterPro" id="IPR008710">
    <property type="entry name" value="Nicastrin"/>
</dbReference>
<evidence type="ECO:0000256" key="2">
    <source>
        <dbReference type="ARBA" id="ARBA00007717"/>
    </source>
</evidence>
<dbReference type="SUPFAM" id="SSF53187">
    <property type="entry name" value="Zn-dependent exopeptidases"/>
    <property type="match status" value="1"/>
</dbReference>
<comment type="similarity">
    <text evidence="2">Belongs to the nicastrin family.</text>
</comment>
<proteinExistence type="inferred from homology"/>
<evidence type="ECO:0000256" key="1">
    <source>
        <dbReference type="ARBA" id="ARBA00004479"/>
    </source>
</evidence>
<dbReference type="AlphaFoldDB" id="A0A3B4A4K7"/>
<keyword evidence="5" id="KW-0732">Signal</keyword>
<dbReference type="Gene3D" id="3.40.630.10">
    <property type="entry name" value="Zn peptidases"/>
    <property type="match status" value="1"/>
</dbReference>
<keyword evidence="4" id="KW-0812">Transmembrane</keyword>
<dbReference type="GO" id="GO:0005886">
    <property type="term" value="C:plasma membrane"/>
    <property type="evidence" value="ECO:0007669"/>
    <property type="project" value="UniProtKB-ARBA"/>
</dbReference>
<dbReference type="PANTHER" id="PTHR21092:SF0">
    <property type="entry name" value="NICASTRIN"/>
    <property type="match status" value="1"/>
</dbReference>
<feature type="region of interest" description="Disordered" evidence="10">
    <location>
        <begin position="354"/>
        <end position="385"/>
    </location>
</feature>
<dbReference type="GO" id="GO:0007220">
    <property type="term" value="P:Notch receptor processing"/>
    <property type="evidence" value="ECO:0007669"/>
    <property type="project" value="TreeGrafter"/>
</dbReference>
<reference evidence="12" key="2">
    <citation type="submission" date="2025-09" db="UniProtKB">
        <authorList>
            <consortium name="Ensembl"/>
        </authorList>
    </citation>
    <scope>IDENTIFICATION</scope>
</reference>
<dbReference type="CDD" id="cd03881">
    <property type="entry name" value="M28_Nicastrin"/>
    <property type="match status" value="1"/>
</dbReference>
<keyword evidence="7" id="KW-1133">Transmembrane helix</keyword>
<reference evidence="12" key="1">
    <citation type="submission" date="2025-08" db="UniProtKB">
        <authorList>
            <consortium name="Ensembl"/>
        </authorList>
    </citation>
    <scope>IDENTIFICATION</scope>
</reference>
<keyword evidence="6" id="KW-0914">Notch signaling pathway</keyword>
<evidence type="ECO:0000256" key="4">
    <source>
        <dbReference type="ARBA" id="ARBA00022692"/>
    </source>
</evidence>
<name>A0A3B4A4K7_9GOBI</name>
<evidence type="ECO:0000256" key="5">
    <source>
        <dbReference type="ARBA" id="ARBA00022729"/>
    </source>
</evidence>
<keyword evidence="13" id="KW-1185">Reference proteome</keyword>
<evidence type="ECO:0000256" key="9">
    <source>
        <dbReference type="ARBA" id="ARBA00023180"/>
    </source>
</evidence>
<feature type="domain" description="Nicastrin small lobe" evidence="11">
    <location>
        <begin position="34"/>
        <end position="207"/>
    </location>
</feature>
<evidence type="ECO:0000256" key="10">
    <source>
        <dbReference type="SAM" id="MobiDB-lite"/>
    </source>
</evidence>
<dbReference type="STRING" id="409849.ENSPMGP00000011564"/>
<evidence type="ECO:0000256" key="3">
    <source>
        <dbReference type="ARBA" id="ARBA00015303"/>
    </source>
</evidence>
<dbReference type="Pfam" id="PF05450">
    <property type="entry name" value="Nicastrin"/>
    <property type="match status" value="1"/>
</dbReference>
<evidence type="ECO:0000256" key="8">
    <source>
        <dbReference type="ARBA" id="ARBA00023136"/>
    </source>
</evidence>
<dbReference type="Pfam" id="PF18266">
    <property type="entry name" value="Ncstrn_small"/>
    <property type="match status" value="1"/>
</dbReference>
<protein>
    <recommendedName>
        <fullName evidence="3">Nicastrin</fullName>
    </recommendedName>
</protein>